<keyword evidence="2" id="KW-1185">Reference proteome</keyword>
<name>A0ABZ0RM09_9BACT</name>
<dbReference type="RefSeq" id="WP_319832997.1">
    <property type="nucleotide sequence ID" value="NZ_CP138858.1"/>
</dbReference>
<dbReference type="EMBL" id="CP138858">
    <property type="protein sequence ID" value="WPJ96133.1"/>
    <property type="molecule type" value="Genomic_DNA"/>
</dbReference>
<evidence type="ECO:0000313" key="2">
    <source>
        <dbReference type="Proteomes" id="UP001324993"/>
    </source>
</evidence>
<evidence type="ECO:0000313" key="1">
    <source>
        <dbReference type="EMBL" id="WPJ96133.1"/>
    </source>
</evidence>
<organism evidence="1 2">
    <name type="scientific">Coraliomargarita algicola</name>
    <dbReference type="NCBI Taxonomy" id="3092156"/>
    <lineage>
        <taxon>Bacteria</taxon>
        <taxon>Pseudomonadati</taxon>
        <taxon>Verrucomicrobiota</taxon>
        <taxon>Opitutia</taxon>
        <taxon>Puniceicoccales</taxon>
        <taxon>Coraliomargaritaceae</taxon>
        <taxon>Coraliomargarita</taxon>
    </lineage>
</organism>
<dbReference type="InterPro" id="IPR005197">
    <property type="entry name" value="Glyco_hydro_71"/>
</dbReference>
<proteinExistence type="predicted"/>
<dbReference type="Gene3D" id="3.20.20.80">
    <property type="entry name" value="Glycosidases"/>
    <property type="match status" value="1"/>
</dbReference>
<dbReference type="Pfam" id="PF03659">
    <property type="entry name" value="Glyco_hydro_71"/>
    <property type="match status" value="1"/>
</dbReference>
<sequence length="523" mass="59475">MINLYLTSIVLLLSIPFMNILAMDKATPAIDWPSIEETARQFVEQESPDSVWPFEHSTYQHVKSDKKVFAHFFSPFPLSFDNKATGEDAYSQLHLSPEGSDKYLKGRGGYIVGGGGTLRQRPLPVNQWDSPDWKRINLAIEVLRAERIGLDGFTYDMLGVSPDNEHRRILEMLLEVSERVAPDFKIALMPDMNAELKSKADILVDVLLDLTHYKSLYYVEDGRLLVAPYNAFKQPKEYWKVLIKKMKDAGHPIAFLPVQVGYEHLDKNGVLYQNIIYGLTDWGFRDIDYAEQYDFRNSKQAASPYTDKWMFPVAPQDVRSKSLIAWEAENTRTFRYLWDAAIKGDSQYVQLVTWNDYSEASEISPSSGSQFAYYDLTAYYTTWFKTGTPPAIKEDAIYYTHRAQIFPFPEGVVAEKQRKPFGNAGKTPFINNVEMVALLTEPAVIEIEQNGQEFRANTAAGLATLSVPVQEGRPVFRIIRDQEIVLETESNWEVKLGGAVENPVYHGGSSTRPFTPTPAYGEY</sequence>
<gene>
    <name evidence="1" type="ORF">SH580_00270</name>
</gene>
<reference evidence="1 2" key="1">
    <citation type="submission" date="2023-11" db="EMBL/GenBank/DDBJ databases">
        <title>Coraliomargarita sp. nov., isolated from marine algae.</title>
        <authorList>
            <person name="Lee J.K."/>
            <person name="Baek J.H."/>
            <person name="Kim J.M."/>
            <person name="Choi D.G."/>
            <person name="Jeon C.O."/>
        </authorList>
    </citation>
    <scope>NUCLEOTIDE SEQUENCE [LARGE SCALE GENOMIC DNA]</scope>
    <source>
        <strain evidence="1 2">J2-16</strain>
    </source>
</reference>
<accession>A0ABZ0RM09</accession>
<protein>
    <submittedName>
        <fullName evidence="1">Endo-1,3-alpha-glucanase family glycosylhydrolase</fullName>
    </submittedName>
</protein>
<dbReference type="Proteomes" id="UP001324993">
    <property type="component" value="Chromosome"/>
</dbReference>